<organism evidence="2 3">
    <name type="scientific">Larinioides sclopetarius</name>
    <dbReference type="NCBI Taxonomy" id="280406"/>
    <lineage>
        <taxon>Eukaryota</taxon>
        <taxon>Metazoa</taxon>
        <taxon>Ecdysozoa</taxon>
        <taxon>Arthropoda</taxon>
        <taxon>Chelicerata</taxon>
        <taxon>Arachnida</taxon>
        <taxon>Araneae</taxon>
        <taxon>Araneomorphae</taxon>
        <taxon>Entelegynae</taxon>
        <taxon>Araneoidea</taxon>
        <taxon>Araneidae</taxon>
        <taxon>Larinioides</taxon>
    </lineage>
</organism>
<name>A0AAV2AJH9_9ARAC</name>
<evidence type="ECO:0000313" key="2">
    <source>
        <dbReference type="EMBL" id="CAL1283294.1"/>
    </source>
</evidence>
<keyword evidence="3" id="KW-1185">Reference proteome</keyword>
<gene>
    <name evidence="2" type="ORF">LARSCL_LOCUS12509</name>
</gene>
<accession>A0AAV2AJH9</accession>
<dbReference type="Proteomes" id="UP001497382">
    <property type="component" value="Unassembled WGS sequence"/>
</dbReference>
<keyword evidence="1" id="KW-0472">Membrane</keyword>
<evidence type="ECO:0000313" key="3">
    <source>
        <dbReference type="Proteomes" id="UP001497382"/>
    </source>
</evidence>
<sequence length="76" mass="9126">MRINICLYNQTGIRHLNRPSFYESKSLSKLLEFICTNYASHKGLCLKKSPYFNYMLLSIVLFFKYEILHSFYVIYV</sequence>
<feature type="transmembrane region" description="Helical" evidence="1">
    <location>
        <begin position="51"/>
        <end position="75"/>
    </location>
</feature>
<reference evidence="2 3" key="1">
    <citation type="submission" date="2024-04" db="EMBL/GenBank/DDBJ databases">
        <authorList>
            <person name="Rising A."/>
            <person name="Reimegard J."/>
            <person name="Sonavane S."/>
            <person name="Akerstrom W."/>
            <person name="Nylinder S."/>
            <person name="Hedman E."/>
            <person name="Kallberg Y."/>
        </authorList>
    </citation>
    <scope>NUCLEOTIDE SEQUENCE [LARGE SCALE GENOMIC DNA]</scope>
</reference>
<keyword evidence="1" id="KW-0812">Transmembrane</keyword>
<dbReference type="EMBL" id="CAXIEN010000166">
    <property type="protein sequence ID" value="CAL1283294.1"/>
    <property type="molecule type" value="Genomic_DNA"/>
</dbReference>
<protein>
    <submittedName>
        <fullName evidence="2">Uncharacterized protein</fullName>
    </submittedName>
</protein>
<evidence type="ECO:0000256" key="1">
    <source>
        <dbReference type="SAM" id="Phobius"/>
    </source>
</evidence>
<keyword evidence="1" id="KW-1133">Transmembrane helix</keyword>
<proteinExistence type="predicted"/>
<comment type="caution">
    <text evidence="2">The sequence shown here is derived from an EMBL/GenBank/DDBJ whole genome shotgun (WGS) entry which is preliminary data.</text>
</comment>
<dbReference type="AlphaFoldDB" id="A0AAV2AJH9"/>